<evidence type="ECO:0000313" key="7">
    <source>
        <dbReference type="EMBL" id="BBD07163.1"/>
    </source>
</evidence>
<comment type="function">
    <text evidence="3">Participates actively in the response to hyperosmotic and heat shock by preventing the aggregation of stress-denatured proteins, in association with DnaK and GrpE. It is the nucleotide exchange factor for DnaK and may function as a thermosensor. Unfolded proteins bind initially to DnaJ; upon interaction with the DnaJ-bound protein, DnaK hydrolyzes its bound ATP, resulting in the formation of a stable complex. GrpE releases ADP from DnaK; ATP binding to DnaK triggers the release of the substrate protein, thus completing the reaction cycle. Several rounds of ATP-dependent interactions between DnaJ, DnaK and GrpE are required for fully efficient folding.</text>
</comment>
<evidence type="ECO:0000256" key="3">
    <source>
        <dbReference type="HAMAP-Rule" id="MF_01151"/>
    </source>
</evidence>
<dbReference type="KEGG" id="dfl:DFE_0437"/>
<dbReference type="InterPro" id="IPR013805">
    <property type="entry name" value="GrpE_CC"/>
</dbReference>
<sequence>MTDEKNKAAAKAAEAVEAEAETVSADAPTEIELTEDELQALCRDRICPQCPVGAEAEDVRLRSLAELDNARKRMEKEKNDFRKYATEKVLADLLPVVDNLDLALMHTPEAEACKNFVMGVDMTRKAFLDMLANNGLVPVGEVGEEFTPERHEAMGQDERDDIDEGLVTQVVQRGYLLNGRLLRPAKTMVSKKPE</sequence>
<keyword evidence="8" id="KW-1185">Reference proteome</keyword>
<dbReference type="PANTHER" id="PTHR21237:SF23">
    <property type="entry name" value="GRPE PROTEIN HOMOLOG, MITOCHONDRIAL"/>
    <property type="match status" value="1"/>
</dbReference>
<dbReference type="AlphaFoldDB" id="A0A2Z6AVA8"/>
<dbReference type="GO" id="GO:0042803">
    <property type="term" value="F:protein homodimerization activity"/>
    <property type="evidence" value="ECO:0007669"/>
    <property type="project" value="InterPro"/>
</dbReference>
<keyword evidence="3" id="KW-0963">Cytoplasm</keyword>
<dbReference type="GO" id="GO:0051082">
    <property type="term" value="F:unfolded protein binding"/>
    <property type="evidence" value="ECO:0007669"/>
    <property type="project" value="TreeGrafter"/>
</dbReference>
<dbReference type="SUPFAM" id="SSF51064">
    <property type="entry name" value="Head domain of nucleotide exchange factor GrpE"/>
    <property type="match status" value="1"/>
</dbReference>
<name>A0A2Z6AVA8_9BACT</name>
<dbReference type="GO" id="GO:0005737">
    <property type="term" value="C:cytoplasm"/>
    <property type="evidence" value="ECO:0007669"/>
    <property type="project" value="UniProtKB-SubCell"/>
</dbReference>
<organism evidence="7 8">
    <name type="scientific">Desulfovibrio ferrophilus</name>
    <dbReference type="NCBI Taxonomy" id="241368"/>
    <lineage>
        <taxon>Bacteria</taxon>
        <taxon>Pseudomonadati</taxon>
        <taxon>Thermodesulfobacteriota</taxon>
        <taxon>Desulfovibrionia</taxon>
        <taxon>Desulfovibrionales</taxon>
        <taxon>Desulfovibrionaceae</taxon>
        <taxon>Desulfovibrio</taxon>
    </lineage>
</organism>
<proteinExistence type="inferred from homology"/>
<evidence type="ECO:0000256" key="4">
    <source>
        <dbReference type="RuleBase" id="RU004478"/>
    </source>
</evidence>
<accession>A0A2Z6AVA8</accession>
<dbReference type="OrthoDB" id="9789811at2"/>
<dbReference type="GO" id="GO:0006457">
    <property type="term" value="P:protein folding"/>
    <property type="evidence" value="ECO:0007669"/>
    <property type="project" value="InterPro"/>
</dbReference>
<keyword evidence="5" id="KW-0175">Coiled coil</keyword>
<keyword evidence="3" id="KW-0346">Stress response</keyword>
<dbReference type="Pfam" id="PF01025">
    <property type="entry name" value="GrpE"/>
    <property type="match status" value="1"/>
</dbReference>
<dbReference type="GO" id="GO:0051087">
    <property type="term" value="F:protein-folding chaperone binding"/>
    <property type="evidence" value="ECO:0007669"/>
    <property type="project" value="InterPro"/>
</dbReference>
<evidence type="ECO:0000256" key="5">
    <source>
        <dbReference type="SAM" id="Coils"/>
    </source>
</evidence>
<dbReference type="CDD" id="cd00446">
    <property type="entry name" value="GrpE"/>
    <property type="match status" value="1"/>
</dbReference>
<comment type="subcellular location">
    <subcellularLocation>
        <location evidence="3">Cytoplasm</location>
    </subcellularLocation>
</comment>
<dbReference type="HAMAP" id="MF_01151">
    <property type="entry name" value="GrpE"/>
    <property type="match status" value="1"/>
</dbReference>
<protein>
    <recommendedName>
        <fullName evidence="3">Protein GrpE</fullName>
    </recommendedName>
    <alternativeName>
        <fullName evidence="3">HSP-70 cofactor</fullName>
    </alternativeName>
</protein>
<dbReference type="Gene3D" id="2.30.22.10">
    <property type="entry name" value="Head domain of nucleotide exchange factor GrpE"/>
    <property type="match status" value="1"/>
</dbReference>
<comment type="subunit">
    <text evidence="3">Homodimer.</text>
</comment>
<comment type="similarity">
    <text evidence="1 3 4">Belongs to the GrpE family.</text>
</comment>
<dbReference type="InterPro" id="IPR009012">
    <property type="entry name" value="GrpE_head"/>
</dbReference>
<dbReference type="PANTHER" id="PTHR21237">
    <property type="entry name" value="GRPE PROTEIN"/>
    <property type="match status" value="1"/>
</dbReference>
<dbReference type="EMBL" id="AP017378">
    <property type="protein sequence ID" value="BBD07163.1"/>
    <property type="molecule type" value="Genomic_DNA"/>
</dbReference>
<dbReference type="Proteomes" id="UP000269883">
    <property type="component" value="Chromosome"/>
</dbReference>
<dbReference type="PRINTS" id="PR00773">
    <property type="entry name" value="GRPEPROTEIN"/>
</dbReference>
<dbReference type="SUPFAM" id="SSF58014">
    <property type="entry name" value="Coiled-coil domain of nucleotide exchange factor GrpE"/>
    <property type="match status" value="1"/>
</dbReference>
<dbReference type="RefSeq" id="WP_126376126.1">
    <property type="nucleotide sequence ID" value="NZ_AP017378.1"/>
</dbReference>
<keyword evidence="2 3" id="KW-0143">Chaperone</keyword>
<gene>
    <name evidence="3 7" type="primary">grpE</name>
    <name evidence="7" type="ORF">DFE_0437</name>
</gene>
<feature type="region of interest" description="Disordered" evidence="6">
    <location>
        <begin position="1"/>
        <end position="29"/>
    </location>
</feature>
<evidence type="ECO:0000256" key="1">
    <source>
        <dbReference type="ARBA" id="ARBA00009054"/>
    </source>
</evidence>
<evidence type="ECO:0000256" key="6">
    <source>
        <dbReference type="SAM" id="MobiDB-lite"/>
    </source>
</evidence>
<evidence type="ECO:0000256" key="2">
    <source>
        <dbReference type="ARBA" id="ARBA00023186"/>
    </source>
</evidence>
<dbReference type="InterPro" id="IPR000740">
    <property type="entry name" value="GrpE"/>
</dbReference>
<dbReference type="GO" id="GO:0000774">
    <property type="term" value="F:adenyl-nucleotide exchange factor activity"/>
    <property type="evidence" value="ECO:0007669"/>
    <property type="project" value="InterPro"/>
</dbReference>
<feature type="coiled-coil region" evidence="5">
    <location>
        <begin position="60"/>
        <end position="87"/>
    </location>
</feature>
<evidence type="ECO:0000313" key="8">
    <source>
        <dbReference type="Proteomes" id="UP000269883"/>
    </source>
</evidence>
<dbReference type="Gene3D" id="3.90.20.20">
    <property type="match status" value="1"/>
</dbReference>
<reference evidence="7 8" key="1">
    <citation type="journal article" date="2018" name="Sci. Adv.">
        <title>Multi-heme cytochromes provide a pathway for survival in energy-limited environments.</title>
        <authorList>
            <person name="Deng X."/>
            <person name="Dohmae N."/>
            <person name="Nealson K.H."/>
            <person name="Hashimoto K."/>
            <person name="Okamoto A."/>
        </authorList>
    </citation>
    <scope>NUCLEOTIDE SEQUENCE [LARGE SCALE GENOMIC DNA]</scope>
    <source>
        <strain evidence="7 8">IS5</strain>
    </source>
</reference>